<name>A0ABV7X729_9SPHN</name>
<dbReference type="Gene3D" id="3.90.1300.10">
    <property type="entry name" value="Amidase signature (AS) domain"/>
    <property type="match status" value="1"/>
</dbReference>
<comment type="caution">
    <text evidence="3">The sequence shown here is derived from an EMBL/GenBank/DDBJ whole genome shotgun (WGS) entry which is preliminary data.</text>
</comment>
<accession>A0ABV7X729</accession>
<dbReference type="EMBL" id="JBHRXV010000003">
    <property type="protein sequence ID" value="MFC3711822.1"/>
    <property type="molecule type" value="Genomic_DNA"/>
</dbReference>
<evidence type="ECO:0000256" key="1">
    <source>
        <dbReference type="ARBA" id="ARBA00009199"/>
    </source>
</evidence>
<keyword evidence="3" id="KW-0378">Hydrolase</keyword>
<gene>
    <name evidence="3" type="ORF">ACFOMD_04520</name>
</gene>
<organism evidence="3 4">
    <name type="scientific">Sphingoaurantiacus capsulatus</name>
    <dbReference type="NCBI Taxonomy" id="1771310"/>
    <lineage>
        <taxon>Bacteria</taxon>
        <taxon>Pseudomonadati</taxon>
        <taxon>Pseudomonadota</taxon>
        <taxon>Alphaproteobacteria</taxon>
        <taxon>Sphingomonadales</taxon>
        <taxon>Sphingosinicellaceae</taxon>
        <taxon>Sphingoaurantiacus</taxon>
    </lineage>
</organism>
<dbReference type="PROSITE" id="PS00571">
    <property type="entry name" value="AMIDASES"/>
    <property type="match status" value="1"/>
</dbReference>
<dbReference type="PROSITE" id="PS51318">
    <property type="entry name" value="TAT"/>
    <property type="match status" value="1"/>
</dbReference>
<dbReference type="NCBIfam" id="NF005899">
    <property type="entry name" value="PRK07869.1"/>
    <property type="match status" value="1"/>
</dbReference>
<feature type="domain" description="Amidase" evidence="2">
    <location>
        <begin position="53"/>
        <end position="469"/>
    </location>
</feature>
<dbReference type="InterPro" id="IPR023631">
    <property type="entry name" value="Amidase_dom"/>
</dbReference>
<dbReference type="PANTHER" id="PTHR11895:SF7">
    <property type="entry name" value="GLUTAMYL-TRNA(GLN) AMIDOTRANSFERASE SUBUNIT A, MITOCHONDRIAL"/>
    <property type="match status" value="1"/>
</dbReference>
<evidence type="ECO:0000313" key="3">
    <source>
        <dbReference type="EMBL" id="MFC3711822.1"/>
    </source>
</evidence>
<evidence type="ECO:0000313" key="4">
    <source>
        <dbReference type="Proteomes" id="UP001595615"/>
    </source>
</evidence>
<dbReference type="InterPro" id="IPR006311">
    <property type="entry name" value="TAT_signal"/>
</dbReference>
<proteinExistence type="inferred from homology"/>
<dbReference type="PANTHER" id="PTHR11895">
    <property type="entry name" value="TRANSAMIDASE"/>
    <property type="match status" value="1"/>
</dbReference>
<dbReference type="SUPFAM" id="SSF75304">
    <property type="entry name" value="Amidase signature (AS) enzymes"/>
    <property type="match status" value="1"/>
</dbReference>
<dbReference type="Pfam" id="PF01425">
    <property type="entry name" value="Amidase"/>
    <property type="match status" value="1"/>
</dbReference>
<dbReference type="Proteomes" id="UP001595615">
    <property type="component" value="Unassembled WGS sequence"/>
</dbReference>
<comment type="similarity">
    <text evidence="1">Belongs to the amidase family.</text>
</comment>
<protein>
    <submittedName>
        <fullName evidence="3">Amidase</fullName>
        <ecNumber evidence="3">3.5.1.4</ecNumber>
    </submittedName>
</protein>
<dbReference type="InterPro" id="IPR020556">
    <property type="entry name" value="Amidase_CS"/>
</dbReference>
<sequence>MTVFSRRRFLEASALLAATAPLAGCIRPSGSMPNDAVAMADAVRSGKTTASALVEAAIARLERANPQINAVAYPNYDKARKAAAAGVTGPLGGVPTLIKDITPEAGLPYTSGSRAFAKRVPTETSPYLLALERSGAISIGRSTTPEFGLTATTEPLLTGATRNPWHLGHSAGGSSGGSGAAVAAGVVPVAHATDGGGSIRIPASVNGLVGLKPSRGRMAGSGPDQVTNVSVANCVSRTVRDTAAWFAATEATGEGARFAPVGVVTGASSRRLKIGLNLKRGDGSLPHGDVQNVFSNASLLLQRLGHRVSDQSLPFDTNKSTTAFTTLWGAGAARDIQAVAKALGRMPGPDDLEPLTFGMAEVARKAGEQGVQQAIATLTEVARSYNAQFETIDIYMTPVLALPPVPIGFLSTSDPFEQQQERLNSYVAYTPVENVAGAPSIALPMGQSRDGLPIGIQFATKPGGERVLLELAFELERELEWYRNKPPLWVGE</sequence>
<dbReference type="GO" id="GO:0004040">
    <property type="term" value="F:amidase activity"/>
    <property type="evidence" value="ECO:0007669"/>
    <property type="project" value="UniProtKB-EC"/>
</dbReference>
<dbReference type="InterPro" id="IPR036928">
    <property type="entry name" value="AS_sf"/>
</dbReference>
<reference evidence="4" key="1">
    <citation type="journal article" date="2019" name="Int. J. Syst. Evol. Microbiol.">
        <title>The Global Catalogue of Microorganisms (GCM) 10K type strain sequencing project: providing services to taxonomists for standard genome sequencing and annotation.</title>
        <authorList>
            <consortium name="The Broad Institute Genomics Platform"/>
            <consortium name="The Broad Institute Genome Sequencing Center for Infectious Disease"/>
            <person name="Wu L."/>
            <person name="Ma J."/>
        </authorList>
    </citation>
    <scope>NUCLEOTIDE SEQUENCE [LARGE SCALE GENOMIC DNA]</scope>
    <source>
        <strain evidence="4">KCTC 42644</strain>
    </source>
</reference>
<dbReference type="EC" id="3.5.1.4" evidence="3"/>
<evidence type="ECO:0000259" key="2">
    <source>
        <dbReference type="Pfam" id="PF01425"/>
    </source>
</evidence>
<dbReference type="InterPro" id="IPR000120">
    <property type="entry name" value="Amidase"/>
</dbReference>
<keyword evidence="4" id="KW-1185">Reference proteome</keyword>
<dbReference type="RefSeq" id="WP_380857490.1">
    <property type="nucleotide sequence ID" value="NZ_JBHRXV010000003.1"/>
</dbReference>